<dbReference type="STRING" id="50990.A0A4Y7QFA3"/>
<sequence length="278" mass="30879">MKPLDERKLEYVCPVEGTIARTPTTITKSISRFLAQSRNRNDASNRAEFLKSISEKRGATVPNTVGAEQPLPPSCARADAKTLDRDVQMKYDIAKNEDGPLKRTMRNNANQEHTGKGKRKASVLDEINGEVTAERHSGLAERFTNIESHLAVRYVPSPPHSLLDRIRFLEDHIMELEKSHPPWSALHFNQPNRGWPPPPRTTPIIIPSHLTSHREPNTDNTGQKLTLLADQGKAQARGKGRAAGTSSRAKSSLHRAVMERLEVKKAMDDLAGVSEEPG</sequence>
<evidence type="ECO:0000313" key="3">
    <source>
        <dbReference type="Proteomes" id="UP000294933"/>
    </source>
</evidence>
<dbReference type="Proteomes" id="UP000294933">
    <property type="component" value="Unassembled WGS sequence"/>
</dbReference>
<dbReference type="EMBL" id="ML170162">
    <property type="protein sequence ID" value="TDL26046.1"/>
    <property type="molecule type" value="Genomic_DNA"/>
</dbReference>
<keyword evidence="3" id="KW-1185">Reference proteome</keyword>
<proteinExistence type="predicted"/>
<evidence type="ECO:0000313" key="2">
    <source>
        <dbReference type="EMBL" id="TDL26046.1"/>
    </source>
</evidence>
<feature type="region of interest" description="Disordered" evidence="1">
    <location>
        <begin position="232"/>
        <end position="254"/>
    </location>
</feature>
<dbReference type="AlphaFoldDB" id="A0A4Y7QFA3"/>
<evidence type="ECO:0000256" key="1">
    <source>
        <dbReference type="SAM" id="MobiDB-lite"/>
    </source>
</evidence>
<reference evidence="2 3" key="1">
    <citation type="submission" date="2018-06" db="EMBL/GenBank/DDBJ databases">
        <title>A transcriptomic atlas of mushroom development highlights an independent origin of complex multicellularity.</title>
        <authorList>
            <consortium name="DOE Joint Genome Institute"/>
            <person name="Krizsan K."/>
            <person name="Almasi E."/>
            <person name="Merenyi Z."/>
            <person name="Sahu N."/>
            <person name="Viragh M."/>
            <person name="Koszo T."/>
            <person name="Mondo S."/>
            <person name="Kiss B."/>
            <person name="Balint B."/>
            <person name="Kues U."/>
            <person name="Barry K."/>
            <person name="Hegedus J.C."/>
            <person name="Henrissat B."/>
            <person name="Johnson J."/>
            <person name="Lipzen A."/>
            <person name="Ohm R."/>
            <person name="Nagy I."/>
            <person name="Pangilinan J."/>
            <person name="Yan J."/>
            <person name="Xiong Y."/>
            <person name="Grigoriev I.V."/>
            <person name="Hibbett D.S."/>
            <person name="Nagy L.G."/>
        </authorList>
    </citation>
    <scope>NUCLEOTIDE SEQUENCE [LARGE SCALE GENOMIC DNA]</scope>
    <source>
        <strain evidence="2 3">SZMC22713</strain>
    </source>
</reference>
<dbReference type="VEuPathDB" id="FungiDB:BD410DRAFT_716677"/>
<gene>
    <name evidence="2" type="ORF">BD410DRAFT_716677</name>
</gene>
<protein>
    <submittedName>
        <fullName evidence="2">Uncharacterized protein</fullName>
    </submittedName>
</protein>
<dbReference type="OrthoDB" id="5531344at2759"/>
<accession>A0A4Y7QFA3</accession>
<organism evidence="2 3">
    <name type="scientific">Rickenella mellea</name>
    <dbReference type="NCBI Taxonomy" id="50990"/>
    <lineage>
        <taxon>Eukaryota</taxon>
        <taxon>Fungi</taxon>
        <taxon>Dikarya</taxon>
        <taxon>Basidiomycota</taxon>
        <taxon>Agaricomycotina</taxon>
        <taxon>Agaricomycetes</taxon>
        <taxon>Hymenochaetales</taxon>
        <taxon>Rickenellaceae</taxon>
        <taxon>Rickenella</taxon>
    </lineage>
</organism>
<name>A0A4Y7QFA3_9AGAM</name>